<dbReference type="RefSeq" id="WP_144980710.1">
    <property type="nucleotide sequence ID" value="NZ_CP037920.1"/>
</dbReference>
<feature type="signal peptide" evidence="1">
    <location>
        <begin position="1"/>
        <end position="24"/>
    </location>
</feature>
<dbReference type="Gene3D" id="1.25.40.10">
    <property type="entry name" value="Tetratricopeptide repeat domain"/>
    <property type="match status" value="1"/>
</dbReference>
<name>A0A517VPS3_9PLAN</name>
<evidence type="ECO:0000256" key="1">
    <source>
        <dbReference type="SAM" id="SignalP"/>
    </source>
</evidence>
<dbReference type="InterPro" id="IPR011990">
    <property type="entry name" value="TPR-like_helical_dom_sf"/>
</dbReference>
<sequence length="351" mass="39262" precursor="true">MRNRSLIAMIMMLVFVGLSSSVFAKDAISLALQGGKLTAKEAAALEKQVQENPSDVDSRTQLLGYYSVKKYLNPAAREANQKHVLWLIKNAPESKILATPYGQLNAILNPLAYRQGKKAWEVQIEKEPQKLKLLQSSANYFLQHDRELAKKLLQKAQALDPKNQKWPAALGQLYYLDMITNSYKAKHEAERESAERALKQYETAYKLSSSREQDAILQYLAKVALAVQETAKAKKYAEKMLTQNESGWNHGNNLHHGNIILGKIALASGNVAEAKQRLLNAGNTPGSPQLNSFGPDMTLAKELIQKGEQDAVLEYLTLCSKFWTLGKDKLKQWSEIVKKGQAPSAWRSIQP</sequence>
<feature type="chain" id="PRO_5021923416" description="Tetratricopeptide repeat protein" evidence="1">
    <location>
        <begin position="25"/>
        <end position="351"/>
    </location>
</feature>
<protein>
    <recommendedName>
        <fullName evidence="4">Tetratricopeptide repeat protein</fullName>
    </recommendedName>
</protein>
<reference evidence="2 3" key="1">
    <citation type="submission" date="2019-03" db="EMBL/GenBank/DDBJ databases">
        <title>Deep-cultivation of Planctomycetes and their phenomic and genomic characterization uncovers novel biology.</title>
        <authorList>
            <person name="Wiegand S."/>
            <person name="Jogler M."/>
            <person name="Boedeker C."/>
            <person name="Pinto D."/>
            <person name="Vollmers J."/>
            <person name="Rivas-Marin E."/>
            <person name="Kohn T."/>
            <person name="Peeters S.H."/>
            <person name="Heuer A."/>
            <person name="Rast P."/>
            <person name="Oberbeckmann S."/>
            <person name="Bunk B."/>
            <person name="Jeske O."/>
            <person name="Meyerdierks A."/>
            <person name="Storesund J.E."/>
            <person name="Kallscheuer N."/>
            <person name="Luecker S."/>
            <person name="Lage O.M."/>
            <person name="Pohl T."/>
            <person name="Merkel B.J."/>
            <person name="Hornburger P."/>
            <person name="Mueller R.-W."/>
            <person name="Bruemmer F."/>
            <person name="Labrenz M."/>
            <person name="Spormann A.M."/>
            <person name="Op den Camp H."/>
            <person name="Overmann J."/>
            <person name="Amann R."/>
            <person name="Jetten M.S.M."/>
            <person name="Mascher T."/>
            <person name="Medema M.H."/>
            <person name="Devos D.P."/>
            <person name="Kaster A.-K."/>
            <person name="Ovreas L."/>
            <person name="Rohde M."/>
            <person name="Galperin M.Y."/>
            <person name="Jogler C."/>
        </authorList>
    </citation>
    <scope>NUCLEOTIDE SEQUENCE [LARGE SCALE GENOMIC DNA]</scope>
    <source>
        <strain evidence="2 3">V144</strain>
    </source>
</reference>
<organism evidence="2 3">
    <name type="scientific">Gimesia aquarii</name>
    <dbReference type="NCBI Taxonomy" id="2527964"/>
    <lineage>
        <taxon>Bacteria</taxon>
        <taxon>Pseudomonadati</taxon>
        <taxon>Planctomycetota</taxon>
        <taxon>Planctomycetia</taxon>
        <taxon>Planctomycetales</taxon>
        <taxon>Planctomycetaceae</taxon>
        <taxon>Gimesia</taxon>
    </lineage>
</organism>
<evidence type="ECO:0000313" key="2">
    <source>
        <dbReference type="EMBL" id="QDT95015.1"/>
    </source>
</evidence>
<gene>
    <name evidence="2" type="ORF">V144x_04490</name>
</gene>
<keyword evidence="1" id="KW-0732">Signal</keyword>
<evidence type="ECO:0000313" key="3">
    <source>
        <dbReference type="Proteomes" id="UP000318704"/>
    </source>
</evidence>
<dbReference type="Proteomes" id="UP000318704">
    <property type="component" value="Chromosome"/>
</dbReference>
<dbReference type="AlphaFoldDB" id="A0A517VPS3"/>
<evidence type="ECO:0008006" key="4">
    <source>
        <dbReference type="Google" id="ProtNLM"/>
    </source>
</evidence>
<dbReference type="EMBL" id="CP037920">
    <property type="protein sequence ID" value="QDT95015.1"/>
    <property type="molecule type" value="Genomic_DNA"/>
</dbReference>
<proteinExistence type="predicted"/>
<dbReference type="KEGG" id="gaw:V144x_04490"/>
<accession>A0A517VPS3</accession>